<name>A0A1W6L5W4_9BURK</name>
<dbReference type="InterPro" id="IPR007899">
    <property type="entry name" value="CHAD_dom"/>
</dbReference>
<dbReference type="EMBL" id="CP015118">
    <property type="protein sequence ID" value="ARN19685.1"/>
    <property type="molecule type" value="Genomic_DNA"/>
</dbReference>
<evidence type="ECO:0000313" key="2">
    <source>
        <dbReference type="Proteomes" id="UP000193427"/>
    </source>
</evidence>
<evidence type="ECO:0000313" key="1">
    <source>
        <dbReference type="EMBL" id="ARN19685.1"/>
    </source>
</evidence>
<dbReference type="PROSITE" id="PS51708">
    <property type="entry name" value="CHAD"/>
    <property type="match status" value="1"/>
</dbReference>
<dbReference type="PANTHER" id="PTHR39339:SF1">
    <property type="entry name" value="CHAD DOMAIN-CONTAINING PROTEIN"/>
    <property type="match status" value="1"/>
</dbReference>
<reference evidence="1 2" key="1">
    <citation type="submission" date="2016-04" db="EMBL/GenBank/DDBJ databases">
        <title>Complete genome sequence of natural rubber-degrading, novel Gram-negative bacterium, Rhizobacter gummiphilus strain NS21.</title>
        <authorList>
            <person name="Tabata M."/>
            <person name="Kasai D."/>
            <person name="Fukuda M."/>
        </authorList>
    </citation>
    <scope>NUCLEOTIDE SEQUENCE [LARGE SCALE GENOMIC DNA]</scope>
    <source>
        <strain evidence="1 2">NS21</strain>
    </source>
</reference>
<dbReference type="PANTHER" id="PTHR39339">
    <property type="entry name" value="SLR1444 PROTEIN"/>
    <property type="match status" value="1"/>
</dbReference>
<dbReference type="RefSeq" id="WP_085749947.1">
    <property type="nucleotide sequence ID" value="NZ_BSPR01000008.1"/>
</dbReference>
<protein>
    <submittedName>
        <fullName evidence="1">Uncharacterized protein</fullName>
    </submittedName>
</protein>
<gene>
    <name evidence="1" type="ORF">A4W93_07030</name>
</gene>
<organism evidence="1 2">
    <name type="scientific">Piscinibacter gummiphilus</name>
    <dbReference type="NCBI Taxonomy" id="946333"/>
    <lineage>
        <taxon>Bacteria</taxon>
        <taxon>Pseudomonadati</taxon>
        <taxon>Pseudomonadota</taxon>
        <taxon>Betaproteobacteria</taxon>
        <taxon>Burkholderiales</taxon>
        <taxon>Sphaerotilaceae</taxon>
        <taxon>Piscinibacter</taxon>
    </lineage>
</organism>
<dbReference type="STRING" id="946333.A4W93_07030"/>
<accession>A0A1W6L5W4</accession>
<sequence length="286" mass="31643">MTDTPVPADPRRFVQQAVAACLDPVLRNARELSAGSQDPEHVHQLRVGLRRLRTALRELPEFNARLDPGWEPVLAHTFRELGKHRDQTLLASKTGQALWRAGAPGLEADAVGARSPSPASLARARPLQQALKALSLFTVEPPGPDADAFDGDTLDAVGVRLDKLHRQVRKSATRFAEMPAEEQHAVRKRLKRLRYLAEFIAPAYRGAKVSAYFDALKPAQDALGEHNDEATALDHFRARAPRHPEAWFAVGWLTARQPVSAHVAAKALRRAGKAEPFWHGRPKTPR</sequence>
<dbReference type="Gene3D" id="1.40.20.10">
    <property type="entry name" value="CHAD domain"/>
    <property type="match status" value="1"/>
</dbReference>
<dbReference type="Proteomes" id="UP000193427">
    <property type="component" value="Chromosome"/>
</dbReference>
<dbReference type="SMART" id="SM00880">
    <property type="entry name" value="CHAD"/>
    <property type="match status" value="1"/>
</dbReference>
<dbReference type="KEGG" id="rgu:A4W93_07030"/>
<keyword evidence="2" id="KW-1185">Reference proteome</keyword>
<dbReference type="OrthoDB" id="3034217at2"/>
<dbReference type="AlphaFoldDB" id="A0A1W6L5W4"/>
<dbReference type="Pfam" id="PF05235">
    <property type="entry name" value="CHAD"/>
    <property type="match status" value="1"/>
</dbReference>
<dbReference type="InterPro" id="IPR038186">
    <property type="entry name" value="CHAD_dom_sf"/>
</dbReference>
<proteinExistence type="predicted"/>